<gene>
    <name evidence="11" type="primary">ALP1_2</name>
    <name evidence="11" type="ORF">TWF506_009851</name>
</gene>
<dbReference type="Pfam" id="PF00082">
    <property type="entry name" value="Peptidase_S8"/>
    <property type="match status" value="1"/>
</dbReference>
<evidence type="ECO:0000256" key="8">
    <source>
        <dbReference type="SAM" id="SignalP"/>
    </source>
</evidence>
<reference evidence="11 12" key="1">
    <citation type="submission" date="2019-10" db="EMBL/GenBank/DDBJ databases">
        <authorList>
            <person name="Palmer J.M."/>
        </authorList>
    </citation>
    <scope>NUCLEOTIDE SEQUENCE [LARGE SCALE GENOMIC DNA]</scope>
    <source>
        <strain evidence="11 12">TWF506</strain>
    </source>
</reference>
<dbReference type="InterPro" id="IPR010259">
    <property type="entry name" value="S8pro/Inhibitor_I9"/>
</dbReference>
<dbReference type="InterPro" id="IPR000209">
    <property type="entry name" value="Peptidase_S8/S53_dom"/>
</dbReference>
<feature type="active site" description="Charge relay system" evidence="6">
    <location>
        <position position="216"/>
    </location>
</feature>
<dbReference type="CDD" id="cd04077">
    <property type="entry name" value="Peptidases_S8_PCSK9_ProteinaseK_like"/>
    <property type="match status" value="1"/>
</dbReference>
<name>A0AAN8NJ81_9PEZI</name>
<dbReference type="PROSITE" id="PS00138">
    <property type="entry name" value="SUBTILASE_SER"/>
    <property type="match status" value="1"/>
</dbReference>
<keyword evidence="2 6" id="KW-0645">Protease</keyword>
<dbReference type="GO" id="GO:0005576">
    <property type="term" value="C:extracellular region"/>
    <property type="evidence" value="ECO:0007669"/>
    <property type="project" value="UniProtKB-ARBA"/>
</dbReference>
<evidence type="ECO:0000313" key="11">
    <source>
        <dbReference type="EMBL" id="KAK6510753.1"/>
    </source>
</evidence>
<feature type="chain" id="PRO_5042907867" evidence="8">
    <location>
        <begin position="20"/>
        <end position="440"/>
    </location>
</feature>
<dbReference type="AlphaFoldDB" id="A0AAN8NJ81"/>
<feature type="domain" description="Inhibitor I9" evidence="10">
    <location>
        <begin position="37"/>
        <end position="123"/>
    </location>
</feature>
<keyword evidence="12" id="KW-1185">Reference proteome</keyword>
<evidence type="ECO:0000256" key="7">
    <source>
        <dbReference type="RuleBase" id="RU003355"/>
    </source>
</evidence>
<evidence type="ECO:0000256" key="2">
    <source>
        <dbReference type="ARBA" id="ARBA00022670"/>
    </source>
</evidence>
<comment type="caution">
    <text evidence="11">The sequence shown here is derived from an EMBL/GenBank/DDBJ whole genome shotgun (WGS) entry which is preliminary data.</text>
</comment>
<proteinExistence type="inferred from homology"/>
<dbReference type="InterPro" id="IPR015500">
    <property type="entry name" value="Peptidase_S8_subtilisin-rel"/>
</dbReference>
<dbReference type="PRINTS" id="PR00723">
    <property type="entry name" value="SUBTILISIN"/>
</dbReference>
<feature type="active site" description="Charge relay system" evidence="6">
    <location>
        <position position="383"/>
    </location>
</feature>
<dbReference type="Gene3D" id="3.40.50.200">
    <property type="entry name" value="Peptidase S8/S53 domain"/>
    <property type="match status" value="1"/>
</dbReference>
<dbReference type="EMBL" id="JAVHJM010000007">
    <property type="protein sequence ID" value="KAK6510753.1"/>
    <property type="molecule type" value="Genomic_DNA"/>
</dbReference>
<dbReference type="SUPFAM" id="SSF52743">
    <property type="entry name" value="Subtilisin-like"/>
    <property type="match status" value="1"/>
</dbReference>
<sequence length="440" mass="47778">MRTFLNLTFLGLIVPLVSSIPIDRSQAQASGNVERDYIVVLKNHISKRELLSHTAWTGEVHAGFLRKRQDSGLVQGTEPTGVKKIFDIHNFKAYSGAFDSETLHEINKHEQVDYIEKASPIHLNEVATDVTGQWGLSTISHKTSQNDTIQDSQSSQLTPADFNGTYRYDESAGEGMFAYVIDSGINIAHKDFEGRAEIGYDALHPDSKTHNDTHGHGTHTAGTIASKTYGVAKKARVISVKVIDRVEYQRNTSADLLDGINWAANDIVKKNRQNFAVINLSMAISYSRAINDALDNAYKMGVLTVVAAGNNNMDVKGENSSPTTASKAFVVGAIGADNRRWIDSERTGSNYGDMVDIMAPGDKIVSLGIENNIDATSIKSGTSMAAPHVAGLVCYLRRLEGLKSPEEVTSRLLQLAQKDVLDGASLKGSPNLLAYNGNGL</sequence>
<dbReference type="InterPro" id="IPR050131">
    <property type="entry name" value="Peptidase_S8_subtilisin-like"/>
</dbReference>
<keyword evidence="5 6" id="KW-0720">Serine protease</keyword>
<dbReference type="FunFam" id="3.40.50.200:FF:000007">
    <property type="entry name" value="Subtilisin-like serine protease"/>
    <property type="match status" value="1"/>
</dbReference>
<dbReference type="InterPro" id="IPR036852">
    <property type="entry name" value="Peptidase_S8/S53_dom_sf"/>
</dbReference>
<evidence type="ECO:0000256" key="1">
    <source>
        <dbReference type="ARBA" id="ARBA00011073"/>
    </source>
</evidence>
<keyword evidence="4 6" id="KW-0378">Hydrolase</keyword>
<evidence type="ECO:0000259" key="10">
    <source>
        <dbReference type="Pfam" id="PF05922"/>
    </source>
</evidence>
<dbReference type="GO" id="GO:0004252">
    <property type="term" value="F:serine-type endopeptidase activity"/>
    <property type="evidence" value="ECO:0007669"/>
    <property type="project" value="UniProtKB-UniRule"/>
</dbReference>
<dbReference type="SUPFAM" id="SSF54897">
    <property type="entry name" value="Protease propeptides/inhibitors"/>
    <property type="match status" value="1"/>
</dbReference>
<dbReference type="InterPro" id="IPR037045">
    <property type="entry name" value="S8pro/Inhibitor_I9_sf"/>
</dbReference>
<feature type="active site" description="Charge relay system" evidence="6">
    <location>
        <position position="182"/>
    </location>
</feature>
<dbReference type="PANTHER" id="PTHR43806:SF58">
    <property type="entry name" value="ALKALINE PROTEASE 1-RELATED"/>
    <property type="match status" value="1"/>
</dbReference>
<evidence type="ECO:0000259" key="9">
    <source>
        <dbReference type="Pfam" id="PF00082"/>
    </source>
</evidence>
<dbReference type="PANTHER" id="PTHR43806">
    <property type="entry name" value="PEPTIDASE S8"/>
    <property type="match status" value="1"/>
</dbReference>
<keyword evidence="3 8" id="KW-0732">Signal</keyword>
<accession>A0AAN8NJ81</accession>
<dbReference type="InterPro" id="IPR034193">
    <property type="entry name" value="PCSK9_ProteinaseK-like"/>
</dbReference>
<feature type="signal peptide" evidence="8">
    <location>
        <begin position="1"/>
        <end position="19"/>
    </location>
</feature>
<protein>
    <submittedName>
        <fullName evidence="11">Basic amino-acid permease</fullName>
    </submittedName>
</protein>
<feature type="domain" description="Peptidase S8/S53" evidence="9">
    <location>
        <begin position="179"/>
        <end position="418"/>
    </location>
</feature>
<evidence type="ECO:0000256" key="5">
    <source>
        <dbReference type="ARBA" id="ARBA00022825"/>
    </source>
</evidence>
<evidence type="ECO:0000313" key="12">
    <source>
        <dbReference type="Proteomes" id="UP001307849"/>
    </source>
</evidence>
<dbReference type="Gene3D" id="3.30.70.80">
    <property type="entry name" value="Peptidase S8 propeptide/proteinase inhibitor I9"/>
    <property type="match status" value="1"/>
</dbReference>
<dbReference type="InterPro" id="IPR023827">
    <property type="entry name" value="Peptidase_S8_Asp-AS"/>
</dbReference>
<organism evidence="11 12">
    <name type="scientific">Arthrobotrys conoides</name>
    <dbReference type="NCBI Taxonomy" id="74498"/>
    <lineage>
        <taxon>Eukaryota</taxon>
        <taxon>Fungi</taxon>
        <taxon>Dikarya</taxon>
        <taxon>Ascomycota</taxon>
        <taxon>Pezizomycotina</taxon>
        <taxon>Orbiliomycetes</taxon>
        <taxon>Orbiliales</taxon>
        <taxon>Orbiliaceae</taxon>
        <taxon>Arthrobotrys</taxon>
    </lineage>
</organism>
<dbReference type="PROSITE" id="PS51892">
    <property type="entry name" value="SUBTILASE"/>
    <property type="match status" value="1"/>
</dbReference>
<dbReference type="GO" id="GO:0006508">
    <property type="term" value="P:proteolysis"/>
    <property type="evidence" value="ECO:0007669"/>
    <property type="project" value="UniProtKB-KW"/>
</dbReference>
<evidence type="ECO:0000256" key="3">
    <source>
        <dbReference type="ARBA" id="ARBA00022729"/>
    </source>
</evidence>
<evidence type="ECO:0000256" key="6">
    <source>
        <dbReference type="PROSITE-ProRule" id="PRU01240"/>
    </source>
</evidence>
<dbReference type="InterPro" id="IPR023828">
    <property type="entry name" value="Peptidase_S8_Ser-AS"/>
</dbReference>
<dbReference type="Pfam" id="PF05922">
    <property type="entry name" value="Inhibitor_I9"/>
    <property type="match status" value="1"/>
</dbReference>
<evidence type="ECO:0000256" key="4">
    <source>
        <dbReference type="ARBA" id="ARBA00022801"/>
    </source>
</evidence>
<dbReference type="PROSITE" id="PS00136">
    <property type="entry name" value="SUBTILASE_ASP"/>
    <property type="match status" value="1"/>
</dbReference>
<comment type="similarity">
    <text evidence="1 6 7">Belongs to the peptidase S8 family.</text>
</comment>
<dbReference type="Proteomes" id="UP001307849">
    <property type="component" value="Unassembled WGS sequence"/>
</dbReference>